<evidence type="ECO:0000313" key="3">
    <source>
        <dbReference type="EMBL" id="KAK8520965.1"/>
    </source>
</evidence>
<keyword evidence="1" id="KW-0812">Transmembrane</keyword>
<keyword evidence="4" id="KW-1185">Reference proteome</keyword>
<evidence type="ECO:0000259" key="2">
    <source>
        <dbReference type="Pfam" id="PF03168"/>
    </source>
</evidence>
<keyword evidence="1" id="KW-1133">Transmembrane helix</keyword>
<dbReference type="EMBL" id="JBBPBM010000048">
    <property type="protein sequence ID" value="KAK8520965.1"/>
    <property type="molecule type" value="Genomic_DNA"/>
</dbReference>
<reference evidence="3 4" key="1">
    <citation type="journal article" date="2024" name="G3 (Bethesda)">
        <title>Genome assembly of Hibiscus sabdariffa L. provides insights into metabolisms of medicinal natural products.</title>
        <authorList>
            <person name="Kim T."/>
        </authorList>
    </citation>
    <scope>NUCLEOTIDE SEQUENCE [LARGE SCALE GENOMIC DNA]</scope>
    <source>
        <strain evidence="3">TK-2024</strain>
        <tissue evidence="3">Old leaves</tissue>
    </source>
</reference>
<feature type="transmembrane region" description="Helical" evidence="1">
    <location>
        <begin position="40"/>
        <end position="67"/>
    </location>
</feature>
<gene>
    <name evidence="3" type="ORF">V6N12_004885</name>
</gene>
<proteinExistence type="predicted"/>
<dbReference type="Gene3D" id="2.60.40.1820">
    <property type="match status" value="1"/>
</dbReference>
<evidence type="ECO:0000256" key="1">
    <source>
        <dbReference type="SAM" id="Phobius"/>
    </source>
</evidence>
<sequence>MAKQEQEQAKPFVLVAFGARSSDSDEAFPMEHQSEKRRSTLCIGFIAAVFLVLAIIVLTLFLTVFHIQDPIIRLNSMTIQSLEMSPKGTLRTDVSVKLLADVSVKNPNAASFKFYNGTVMVYYGGRVVGEGSYFQGKAKPRRTLRRNVTVEIDPEEFLTDPGFVMDITGSKGLNISSYTRISGRIDIMNIIKRNVLVKFNCSTTFRLSPSTGGLHGDKCKPQLDF</sequence>
<dbReference type="Pfam" id="PF03168">
    <property type="entry name" value="LEA_2"/>
    <property type="match status" value="1"/>
</dbReference>
<evidence type="ECO:0000313" key="4">
    <source>
        <dbReference type="Proteomes" id="UP001472677"/>
    </source>
</evidence>
<name>A0ABR2CMV1_9ROSI</name>
<accession>A0ABR2CMV1</accession>
<dbReference type="InterPro" id="IPR055301">
    <property type="entry name" value="Lea14-like_2"/>
</dbReference>
<keyword evidence="1" id="KW-0472">Membrane</keyword>
<dbReference type="PANTHER" id="PTHR31852">
    <property type="entry name" value="LATE EMBRYOGENESIS ABUNDANT (LEA) HYDROXYPROLINE-RICH GLYCOPROTEIN FAMILY"/>
    <property type="match status" value="1"/>
</dbReference>
<organism evidence="3 4">
    <name type="scientific">Hibiscus sabdariffa</name>
    <name type="common">roselle</name>
    <dbReference type="NCBI Taxonomy" id="183260"/>
    <lineage>
        <taxon>Eukaryota</taxon>
        <taxon>Viridiplantae</taxon>
        <taxon>Streptophyta</taxon>
        <taxon>Embryophyta</taxon>
        <taxon>Tracheophyta</taxon>
        <taxon>Spermatophyta</taxon>
        <taxon>Magnoliopsida</taxon>
        <taxon>eudicotyledons</taxon>
        <taxon>Gunneridae</taxon>
        <taxon>Pentapetalae</taxon>
        <taxon>rosids</taxon>
        <taxon>malvids</taxon>
        <taxon>Malvales</taxon>
        <taxon>Malvaceae</taxon>
        <taxon>Malvoideae</taxon>
        <taxon>Hibiscus</taxon>
    </lineage>
</organism>
<dbReference type="InterPro" id="IPR004864">
    <property type="entry name" value="LEA_2"/>
</dbReference>
<protein>
    <recommendedName>
        <fullName evidence="2">Late embryogenesis abundant protein LEA-2 subgroup domain-containing protein</fullName>
    </recommendedName>
</protein>
<feature type="domain" description="Late embryogenesis abundant protein LEA-2 subgroup" evidence="2">
    <location>
        <begin position="102"/>
        <end position="202"/>
    </location>
</feature>
<dbReference type="Proteomes" id="UP001472677">
    <property type="component" value="Unassembled WGS sequence"/>
</dbReference>
<dbReference type="SUPFAM" id="SSF117070">
    <property type="entry name" value="LEA14-like"/>
    <property type="match status" value="1"/>
</dbReference>
<comment type="caution">
    <text evidence="3">The sequence shown here is derived from an EMBL/GenBank/DDBJ whole genome shotgun (WGS) entry which is preliminary data.</text>
</comment>